<dbReference type="AlphaFoldDB" id="A0A0C9PXK8"/>
<feature type="domain" description="N-acetyltransferase" evidence="1">
    <location>
        <begin position="2"/>
        <end position="131"/>
    </location>
</feature>
<keyword evidence="2" id="KW-0808">Transferase</keyword>
<comment type="caution">
    <text evidence="2">The sequence shown here is derived from an EMBL/GenBank/DDBJ whole genome shotgun (WGS) entry which is preliminary data.</text>
</comment>
<evidence type="ECO:0000313" key="2">
    <source>
        <dbReference type="EMBL" id="GAN36904.1"/>
    </source>
</evidence>
<dbReference type="PANTHER" id="PTHR43233">
    <property type="entry name" value="FAMILY N-ACETYLTRANSFERASE, PUTATIVE (AFU_ORTHOLOGUE AFUA_6G03350)-RELATED"/>
    <property type="match status" value="1"/>
</dbReference>
<proteinExistence type="predicted"/>
<reference evidence="3" key="1">
    <citation type="submission" date="2014-05" db="EMBL/GenBank/DDBJ databases">
        <title>Whole genome sequencing of Lactobacillus casei NRIC0644.</title>
        <authorList>
            <person name="Atarashi H."/>
            <person name="Yoshida Y."/>
            <person name="Fujimura S."/>
            <person name="Tanaka N."/>
            <person name="Shiwa Y."/>
            <person name="Yoshikawa H."/>
            <person name="Okada S."/>
            <person name="Nakagawa J."/>
        </authorList>
    </citation>
    <scope>NUCLEOTIDE SEQUENCE [LARGE SCALE GENOMIC DNA]</scope>
    <source>
        <strain evidence="3">NRIC0644</strain>
    </source>
</reference>
<dbReference type="PROSITE" id="PS51186">
    <property type="entry name" value="GNAT"/>
    <property type="match status" value="1"/>
</dbReference>
<gene>
    <name evidence="2" type="ORF">LC0644_1493</name>
</gene>
<dbReference type="Proteomes" id="UP000032552">
    <property type="component" value="Unassembled WGS sequence"/>
</dbReference>
<dbReference type="Gene3D" id="3.40.630.30">
    <property type="match status" value="1"/>
</dbReference>
<dbReference type="SUPFAM" id="SSF55729">
    <property type="entry name" value="Acyl-CoA N-acyltransferases (Nat)"/>
    <property type="match status" value="1"/>
</dbReference>
<dbReference type="RefSeq" id="WP_003565455.1">
    <property type="nucleotide sequence ID" value="NZ_BAYM01000089.1"/>
</dbReference>
<dbReference type="GO" id="GO:0016747">
    <property type="term" value="F:acyltransferase activity, transferring groups other than amino-acyl groups"/>
    <property type="evidence" value="ECO:0007669"/>
    <property type="project" value="InterPro"/>
</dbReference>
<evidence type="ECO:0000313" key="3">
    <source>
        <dbReference type="Proteomes" id="UP000032552"/>
    </source>
</evidence>
<name>A0A0C9PXK8_LACPA</name>
<accession>A0A0C9PXK8</accession>
<dbReference type="PANTHER" id="PTHR43233:SF1">
    <property type="entry name" value="FAMILY N-ACETYLTRANSFERASE, PUTATIVE (AFU_ORTHOLOGUE AFUA_6G03350)-RELATED"/>
    <property type="match status" value="1"/>
</dbReference>
<organism evidence="2 3">
    <name type="scientific">Lacticaseibacillus paracasei NRIC 0644</name>
    <dbReference type="NCBI Taxonomy" id="1435038"/>
    <lineage>
        <taxon>Bacteria</taxon>
        <taxon>Bacillati</taxon>
        <taxon>Bacillota</taxon>
        <taxon>Bacilli</taxon>
        <taxon>Lactobacillales</taxon>
        <taxon>Lactobacillaceae</taxon>
        <taxon>Lacticaseibacillus</taxon>
    </lineage>
</organism>
<dbReference type="EMBL" id="BAYM01000089">
    <property type="protein sequence ID" value="GAN36904.1"/>
    <property type="molecule type" value="Genomic_DNA"/>
</dbReference>
<dbReference type="Pfam" id="PF13673">
    <property type="entry name" value="Acetyltransf_10"/>
    <property type="match status" value="1"/>
</dbReference>
<dbReference type="InterPro" id="IPR053144">
    <property type="entry name" value="Acetyltransferase_Butenolide"/>
</dbReference>
<protein>
    <submittedName>
        <fullName evidence="2">Acetyltransferase</fullName>
    </submittedName>
</protein>
<sequence>MIKIATNHAITADQFIHVLTASGINRPTEDRGRMQRMLNNANVLLTAWDDEQLIGVLRGVSDRSYCTFVSELAVTKDYQHQGIATKLLLQLRTMQRPNVSIMLLSAPSAMTFYPKVGFEPVPTGFKVQRRY</sequence>
<dbReference type="CDD" id="cd04301">
    <property type="entry name" value="NAT_SF"/>
    <property type="match status" value="1"/>
</dbReference>
<dbReference type="InterPro" id="IPR000182">
    <property type="entry name" value="GNAT_dom"/>
</dbReference>
<dbReference type="InterPro" id="IPR016181">
    <property type="entry name" value="Acyl_CoA_acyltransferase"/>
</dbReference>
<dbReference type="GeneID" id="57090088"/>
<evidence type="ECO:0000259" key="1">
    <source>
        <dbReference type="PROSITE" id="PS51186"/>
    </source>
</evidence>